<reference evidence="5 6" key="1">
    <citation type="journal article" date="2016" name="Nat. Commun.">
        <title>Thousands of microbial genomes shed light on interconnected biogeochemical processes in an aquifer system.</title>
        <authorList>
            <person name="Anantharaman K."/>
            <person name="Brown C.T."/>
            <person name="Hug L.A."/>
            <person name="Sharon I."/>
            <person name="Castelle C.J."/>
            <person name="Probst A.J."/>
            <person name="Thomas B.C."/>
            <person name="Singh A."/>
            <person name="Wilkins M.J."/>
            <person name="Karaoz U."/>
            <person name="Brodie E.L."/>
            <person name="Williams K.H."/>
            <person name="Hubbard S.S."/>
            <person name="Banfield J.F."/>
        </authorList>
    </citation>
    <scope>NUCLEOTIDE SEQUENCE [LARGE SCALE GENOMIC DNA]</scope>
</reference>
<dbReference type="Gene3D" id="3.30.300.160">
    <property type="entry name" value="Type II secretion system, protein E, N-terminal domain"/>
    <property type="match status" value="1"/>
</dbReference>
<dbReference type="FunFam" id="3.40.50.300:FF:000398">
    <property type="entry name" value="Type IV pilus assembly ATPase PilB"/>
    <property type="match status" value="1"/>
</dbReference>
<dbReference type="GO" id="GO:0005886">
    <property type="term" value="C:plasma membrane"/>
    <property type="evidence" value="ECO:0007669"/>
    <property type="project" value="TreeGrafter"/>
</dbReference>
<dbReference type="InterPro" id="IPR003593">
    <property type="entry name" value="AAA+_ATPase"/>
</dbReference>
<dbReference type="InterPro" id="IPR007831">
    <property type="entry name" value="T2SS_GspE_N"/>
</dbReference>
<dbReference type="Pfam" id="PF00437">
    <property type="entry name" value="T2SSE"/>
    <property type="match status" value="1"/>
</dbReference>
<keyword evidence="3" id="KW-0067">ATP-binding</keyword>
<dbReference type="InterPro" id="IPR037257">
    <property type="entry name" value="T2SS_E_N_sf"/>
</dbReference>
<dbReference type="SUPFAM" id="SSF160246">
    <property type="entry name" value="EspE N-terminal domain-like"/>
    <property type="match status" value="1"/>
</dbReference>
<dbReference type="PROSITE" id="PS00662">
    <property type="entry name" value="T2SP_E"/>
    <property type="match status" value="1"/>
</dbReference>
<keyword evidence="2" id="KW-0547">Nucleotide-binding</keyword>
<evidence type="ECO:0000256" key="2">
    <source>
        <dbReference type="ARBA" id="ARBA00022741"/>
    </source>
</evidence>
<evidence type="ECO:0000313" key="6">
    <source>
        <dbReference type="Proteomes" id="UP000177458"/>
    </source>
</evidence>
<feature type="domain" description="Bacterial type II secretion system protein E" evidence="4">
    <location>
        <begin position="376"/>
        <end position="390"/>
    </location>
</feature>
<organism evidence="5 6">
    <name type="scientific">candidate division WWE3 bacterium RIFCSPLOWO2_01_FULL_37_15</name>
    <dbReference type="NCBI Taxonomy" id="1802622"/>
    <lineage>
        <taxon>Bacteria</taxon>
        <taxon>Katanobacteria</taxon>
    </lineage>
</organism>
<dbReference type="SUPFAM" id="SSF52540">
    <property type="entry name" value="P-loop containing nucleoside triphosphate hydrolases"/>
    <property type="match status" value="1"/>
</dbReference>
<protein>
    <recommendedName>
        <fullName evidence="4">Bacterial type II secretion system protein E domain-containing protein</fullName>
    </recommendedName>
</protein>
<dbReference type="PANTHER" id="PTHR30258">
    <property type="entry name" value="TYPE II SECRETION SYSTEM PROTEIN GSPE-RELATED"/>
    <property type="match status" value="1"/>
</dbReference>
<name>A0A1F4UXY9_UNCKA</name>
<dbReference type="PANTHER" id="PTHR30258:SF1">
    <property type="entry name" value="PROTEIN TRANSPORT PROTEIN HOFB HOMOLOG"/>
    <property type="match status" value="1"/>
</dbReference>
<evidence type="ECO:0000313" key="5">
    <source>
        <dbReference type="EMBL" id="OGC49762.1"/>
    </source>
</evidence>
<dbReference type="Pfam" id="PF05157">
    <property type="entry name" value="MshEN"/>
    <property type="match status" value="1"/>
</dbReference>
<dbReference type="Proteomes" id="UP000177458">
    <property type="component" value="Unassembled WGS sequence"/>
</dbReference>
<dbReference type="GO" id="GO:0005524">
    <property type="term" value="F:ATP binding"/>
    <property type="evidence" value="ECO:0007669"/>
    <property type="project" value="UniProtKB-KW"/>
</dbReference>
<gene>
    <name evidence="5" type="ORF">A3A69_02330</name>
</gene>
<dbReference type="InterPro" id="IPR001482">
    <property type="entry name" value="T2SS/T4SS_dom"/>
</dbReference>
<dbReference type="InterPro" id="IPR027417">
    <property type="entry name" value="P-loop_NTPase"/>
</dbReference>
<dbReference type="AlphaFoldDB" id="A0A1F4UXY9"/>
<dbReference type="CDD" id="cd01129">
    <property type="entry name" value="PulE-GspE-like"/>
    <property type="match status" value="1"/>
</dbReference>
<proteinExistence type="inferred from homology"/>
<dbReference type="SMART" id="SM00382">
    <property type="entry name" value="AAA"/>
    <property type="match status" value="1"/>
</dbReference>
<sequence>MAAYSNKDLFKALVELNAIDESTLNSSFKESEEKNIPLGDVLLEKELINDENLGLVIGDLLSIPYINLSKVAIPENVLQLIPEPVANAQRIIAFRIDSKRLHIATEDPSNKQILKFLEDKSGMEVIVYYTTHTNIKNALSLYSKKITTAFEDLIKESINTAKKEVDEGPPIRKIVDTMITYAYQNSASDIHIEPLTDSTLVRFRIDGMMHDVVSLPSELDPQIVTRIKVMANLRTDEHQETQDGKINFKVIYEENKSDNLDIRVSVAPVVTGEKIVMRLLSEKSRNFSIEDLGLQADAFKKVNAAYQLPHGMILATGPTGSGKTTTLYAILKQLNKREVNIMTIEDPVEYQIENVNQMQVNPKADFTFSKGLRSIVRQDPDIILVGEIRDSETAGIAINSAMTGHLVLSTLHTNDAVTTFPRLIDMGIEPFLIASTVNVVIAQRLIRKICSKCKTSIEINPSELDIQFKKYFTDISNFHIFHGKGCDICNYTGYTGRVGIFEILIMDESLRQAVTEKRNADELKKLAINSGMKTMLEDGVEKVKLGITTIEELLRVTKE</sequence>
<evidence type="ECO:0000256" key="1">
    <source>
        <dbReference type="ARBA" id="ARBA00006611"/>
    </source>
</evidence>
<dbReference type="Gene3D" id="3.40.50.300">
    <property type="entry name" value="P-loop containing nucleotide triphosphate hydrolases"/>
    <property type="match status" value="1"/>
</dbReference>
<dbReference type="EMBL" id="MEVF01000014">
    <property type="protein sequence ID" value="OGC49762.1"/>
    <property type="molecule type" value="Genomic_DNA"/>
</dbReference>
<comment type="similarity">
    <text evidence="1">Belongs to the GSP E family.</text>
</comment>
<dbReference type="GO" id="GO:0016887">
    <property type="term" value="F:ATP hydrolysis activity"/>
    <property type="evidence" value="ECO:0007669"/>
    <property type="project" value="TreeGrafter"/>
</dbReference>
<dbReference type="Gene3D" id="3.30.450.90">
    <property type="match status" value="1"/>
</dbReference>
<accession>A0A1F4UXY9</accession>
<evidence type="ECO:0000259" key="4">
    <source>
        <dbReference type="PROSITE" id="PS00662"/>
    </source>
</evidence>
<comment type="caution">
    <text evidence="5">The sequence shown here is derived from an EMBL/GenBank/DDBJ whole genome shotgun (WGS) entry which is preliminary data.</text>
</comment>
<evidence type="ECO:0000256" key="3">
    <source>
        <dbReference type="ARBA" id="ARBA00022840"/>
    </source>
</evidence>